<dbReference type="Proteomes" id="UP000663851">
    <property type="component" value="Unassembled WGS sequence"/>
</dbReference>
<evidence type="ECO:0000313" key="13">
    <source>
        <dbReference type="EMBL" id="CAF4833985.1"/>
    </source>
</evidence>
<feature type="region of interest" description="Disordered" evidence="3">
    <location>
        <begin position="281"/>
        <end position="317"/>
    </location>
</feature>
<keyword evidence="15" id="KW-1185">Reference proteome</keyword>
<dbReference type="GO" id="GO:0000462">
    <property type="term" value="P:maturation of SSU-rRNA from tricistronic rRNA transcript (SSU-rRNA, 5.8S rRNA, LSU-rRNA)"/>
    <property type="evidence" value="ECO:0007669"/>
    <property type="project" value="TreeGrafter"/>
</dbReference>
<protein>
    <submittedName>
        <fullName evidence="4">Uncharacterized protein</fullName>
    </submittedName>
</protein>
<dbReference type="Proteomes" id="UP000663825">
    <property type="component" value="Unassembled WGS sequence"/>
</dbReference>
<feature type="compositionally biased region" description="Acidic residues" evidence="3">
    <location>
        <begin position="136"/>
        <end position="154"/>
    </location>
</feature>
<reference evidence="4" key="1">
    <citation type="submission" date="2021-02" db="EMBL/GenBank/DDBJ databases">
        <authorList>
            <person name="Nowell W R."/>
        </authorList>
    </citation>
    <scope>NUCLEOTIDE SEQUENCE</scope>
</reference>
<evidence type="ECO:0000256" key="3">
    <source>
        <dbReference type="SAM" id="MobiDB-lite"/>
    </source>
</evidence>
<evidence type="ECO:0000256" key="1">
    <source>
        <dbReference type="ARBA" id="ARBA00010979"/>
    </source>
</evidence>
<dbReference type="Proteomes" id="UP000663838">
    <property type="component" value="Unassembled WGS sequence"/>
</dbReference>
<dbReference type="EMBL" id="CAJOBP010001071">
    <property type="protein sequence ID" value="CAF4250733.1"/>
    <property type="molecule type" value="Genomic_DNA"/>
</dbReference>
<dbReference type="EMBL" id="CAJNYD010000012">
    <property type="protein sequence ID" value="CAF3170591.1"/>
    <property type="molecule type" value="Genomic_DNA"/>
</dbReference>
<feature type="region of interest" description="Disordered" evidence="3">
    <location>
        <begin position="136"/>
        <end position="185"/>
    </location>
</feature>
<dbReference type="EMBL" id="CAJOBQ010000290">
    <property type="protein sequence ID" value="CAF4319117.1"/>
    <property type="molecule type" value="Genomic_DNA"/>
</dbReference>
<dbReference type="EMBL" id="CAJOBS010000198">
    <property type="protein sequence ID" value="CAF4521108.1"/>
    <property type="molecule type" value="Genomic_DNA"/>
</dbReference>
<accession>A0A817PIU6</accession>
<evidence type="ECO:0000313" key="5">
    <source>
        <dbReference type="EMBL" id="CAF3319077.1"/>
    </source>
</evidence>
<evidence type="ECO:0000313" key="8">
    <source>
        <dbReference type="EMBL" id="CAF3750938.1"/>
    </source>
</evidence>
<dbReference type="PANTHER" id="PTHR13237">
    <property type="entry name" value="SOMETHING ABOUT SILENCING PROTEIN 10-RELATED"/>
    <property type="match status" value="1"/>
</dbReference>
<evidence type="ECO:0000256" key="2">
    <source>
        <dbReference type="SAM" id="Coils"/>
    </source>
</evidence>
<evidence type="ECO:0000313" key="12">
    <source>
        <dbReference type="EMBL" id="CAF4521108.1"/>
    </source>
</evidence>
<dbReference type="EMBL" id="CAJNXB010003877">
    <property type="protein sequence ID" value="CAF3342834.1"/>
    <property type="molecule type" value="Genomic_DNA"/>
</dbReference>
<evidence type="ECO:0000313" key="11">
    <source>
        <dbReference type="EMBL" id="CAF4319117.1"/>
    </source>
</evidence>
<sequence length="317" mass="37720">MTAQENMRSQTLDKYKELNEQLREFLKNILLFEKSTSLNEQLDSTINDNGGISLLSVKNDLLLQYMINLIGVMHRRSTPNQSLNSPSTRSMILRLCEIRTFIEKIRPIEQKLQYQMDKLLKNNLDQQLNYRANVENFDEDINENDNDNTDENQTQEDKQKPKVYRPPKLVPVEYNDDVNDKNENGTTNKRLEYLKRRAFHSDILEDYKNKYSDAPEEVYNSERSRLLQQNRAYKEKVAYEEDYLKRLPQTKRERLQLQRSMMNNDNDIMSHLDDANVLFDDNPKGITKNKKGKMSRRTKKRVEKKKTKSVKRLKSRK</sequence>
<evidence type="ECO:0000313" key="14">
    <source>
        <dbReference type="Proteomes" id="UP000663833"/>
    </source>
</evidence>
<dbReference type="EMBL" id="CAJOBR010006012">
    <property type="protein sequence ID" value="CAF4833985.1"/>
    <property type="molecule type" value="Genomic_DNA"/>
</dbReference>
<keyword evidence="2" id="KW-0175">Coiled coil</keyword>
<evidence type="ECO:0000313" key="7">
    <source>
        <dbReference type="EMBL" id="CAF3466426.1"/>
    </source>
</evidence>
<dbReference type="AlphaFoldDB" id="A0A817PIU6"/>
<feature type="compositionally biased region" description="Basic residues" evidence="3">
    <location>
        <begin position="287"/>
        <end position="317"/>
    </location>
</feature>
<dbReference type="EMBL" id="CAJNYT010000053">
    <property type="protein sequence ID" value="CAF3319077.1"/>
    <property type="molecule type" value="Genomic_DNA"/>
</dbReference>
<evidence type="ECO:0000313" key="10">
    <source>
        <dbReference type="EMBL" id="CAF4250733.1"/>
    </source>
</evidence>
<proteinExistence type="inferred from homology"/>
<dbReference type="Proteomes" id="UP000663833">
    <property type="component" value="Unassembled WGS sequence"/>
</dbReference>
<dbReference type="Proteomes" id="UP000663869">
    <property type="component" value="Unassembled WGS sequence"/>
</dbReference>
<evidence type="ECO:0000313" key="6">
    <source>
        <dbReference type="EMBL" id="CAF3342834.1"/>
    </source>
</evidence>
<gene>
    <name evidence="8" type="ORF">FME351_LOCUS30832</name>
    <name evidence="5" type="ORF">GRG538_LOCUS2255</name>
    <name evidence="9" type="ORF">HFQ381_LOCUS3866</name>
    <name evidence="7" type="ORF">KIK155_LOCUS13483</name>
    <name evidence="4" type="ORF">LUA448_LOCUS391</name>
    <name evidence="13" type="ORF">QYT958_LOCUS25942</name>
    <name evidence="6" type="ORF">TIS948_LOCUS22527</name>
    <name evidence="12" type="ORF">TOA249_LOCUS5016</name>
    <name evidence="11" type="ORF">TSG867_LOCUS7431</name>
    <name evidence="10" type="ORF">UJA718_LOCUS9529</name>
</gene>
<comment type="similarity">
    <text evidence="1">Belongs to the SAS10 family.</text>
</comment>
<organism evidence="4 14">
    <name type="scientific">Rotaria socialis</name>
    <dbReference type="NCBI Taxonomy" id="392032"/>
    <lineage>
        <taxon>Eukaryota</taxon>
        <taxon>Metazoa</taxon>
        <taxon>Spiralia</taxon>
        <taxon>Gnathifera</taxon>
        <taxon>Rotifera</taxon>
        <taxon>Eurotatoria</taxon>
        <taxon>Bdelloidea</taxon>
        <taxon>Philodinida</taxon>
        <taxon>Philodinidae</taxon>
        <taxon>Rotaria</taxon>
    </lineage>
</organism>
<dbReference type="GO" id="GO:0032040">
    <property type="term" value="C:small-subunit processome"/>
    <property type="evidence" value="ECO:0007669"/>
    <property type="project" value="TreeGrafter"/>
</dbReference>
<dbReference type="Proteomes" id="UP000663873">
    <property type="component" value="Unassembled WGS sequence"/>
</dbReference>
<dbReference type="EMBL" id="CAJOBO010000146">
    <property type="protein sequence ID" value="CAF4142827.1"/>
    <property type="molecule type" value="Genomic_DNA"/>
</dbReference>
<dbReference type="Proteomes" id="UP000663862">
    <property type="component" value="Unassembled WGS sequence"/>
</dbReference>
<comment type="caution">
    <text evidence="4">The sequence shown here is derived from an EMBL/GenBank/DDBJ whole genome shotgun (WGS) entry which is preliminary data.</text>
</comment>
<dbReference type="Pfam" id="PF04000">
    <property type="entry name" value="Sas10_Utp3"/>
    <property type="match status" value="1"/>
</dbReference>
<evidence type="ECO:0000313" key="15">
    <source>
        <dbReference type="Proteomes" id="UP000663873"/>
    </source>
</evidence>
<dbReference type="PANTHER" id="PTHR13237:SF9">
    <property type="entry name" value="NEUROGUIDIN"/>
    <property type="match status" value="1"/>
</dbReference>
<feature type="coiled-coil region" evidence="2">
    <location>
        <begin position="1"/>
        <end position="35"/>
    </location>
</feature>
<evidence type="ECO:0000313" key="4">
    <source>
        <dbReference type="EMBL" id="CAF3170591.1"/>
    </source>
</evidence>
<dbReference type="EMBL" id="CAJNYV010002268">
    <property type="protein sequence ID" value="CAF3466426.1"/>
    <property type="molecule type" value="Genomic_DNA"/>
</dbReference>
<dbReference type="Proteomes" id="UP000663872">
    <property type="component" value="Unassembled WGS sequence"/>
</dbReference>
<evidence type="ECO:0000313" key="9">
    <source>
        <dbReference type="EMBL" id="CAF4142827.1"/>
    </source>
</evidence>
<dbReference type="EMBL" id="CAJNYU010004404">
    <property type="protein sequence ID" value="CAF3750938.1"/>
    <property type="molecule type" value="Genomic_DNA"/>
</dbReference>
<name>A0A817PIU6_9BILA</name>
<dbReference type="OrthoDB" id="203440at2759"/>
<dbReference type="Proteomes" id="UP000663848">
    <property type="component" value="Unassembled WGS sequence"/>
</dbReference>
<dbReference type="Proteomes" id="UP000663865">
    <property type="component" value="Unassembled WGS sequence"/>
</dbReference>
<dbReference type="InterPro" id="IPR007146">
    <property type="entry name" value="Sas10/Utp3/C1D"/>
</dbReference>